<keyword evidence="1" id="KW-0805">Transcription regulation</keyword>
<sequence length="213" mass="22032">MAAERVVRACVDALAVDGAALTALGHRGEFVHLAVAGTAAGRVAELQLTTGTGPCWDTVRTGRATHGPDLGLPAAQARWPGFAATAAEDGVRAVFAFPLPAGAACCGTLLLCRYRPGNLTADQICDALGFAEAALWTLLDHRAGTPADQPPEPLGGGQDRIFQASGMIAAQLDTGVDEALTRLRAHAWAANRSLTEAAADVLARRRRFTGEPG</sequence>
<dbReference type="OrthoDB" id="7466251at2"/>
<dbReference type="Proteomes" id="UP000199614">
    <property type="component" value="Unassembled WGS sequence"/>
</dbReference>
<dbReference type="GO" id="GO:0003723">
    <property type="term" value="F:RNA binding"/>
    <property type="evidence" value="ECO:0007669"/>
    <property type="project" value="InterPro"/>
</dbReference>
<dbReference type="SUPFAM" id="SSF55781">
    <property type="entry name" value="GAF domain-like"/>
    <property type="match status" value="1"/>
</dbReference>
<dbReference type="STRING" id="260086.SAMN05216207_1018139"/>
<dbReference type="RefSeq" id="WP_093345320.1">
    <property type="nucleotide sequence ID" value="NZ_FOUY01000018.1"/>
</dbReference>
<evidence type="ECO:0000313" key="5">
    <source>
        <dbReference type="Proteomes" id="UP000199614"/>
    </source>
</evidence>
<dbReference type="Gene3D" id="1.10.10.10">
    <property type="entry name" value="Winged helix-like DNA-binding domain superfamily/Winged helix DNA-binding domain"/>
    <property type="match status" value="1"/>
</dbReference>
<dbReference type="Gene3D" id="3.30.450.40">
    <property type="match status" value="1"/>
</dbReference>
<accession>A0A1I5AUB6</accession>
<dbReference type="AlphaFoldDB" id="A0A1I5AUB6"/>
<evidence type="ECO:0000256" key="2">
    <source>
        <dbReference type="ARBA" id="ARBA00023163"/>
    </source>
</evidence>
<keyword evidence="2" id="KW-0804">Transcription</keyword>
<protein>
    <submittedName>
        <fullName evidence="4">ANTAR domain-containing protein</fullName>
    </submittedName>
</protein>
<proteinExistence type="predicted"/>
<gene>
    <name evidence="4" type="ORF">SAMN05216207_1018139</name>
</gene>
<dbReference type="EMBL" id="FOUY01000018">
    <property type="protein sequence ID" value="SFN66027.1"/>
    <property type="molecule type" value="Genomic_DNA"/>
</dbReference>
<dbReference type="InterPro" id="IPR029016">
    <property type="entry name" value="GAF-like_dom_sf"/>
</dbReference>
<dbReference type="InterPro" id="IPR036388">
    <property type="entry name" value="WH-like_DNA-bd_sf"/>
</dbReference>
<keyword evidence="5" id="KW-1185">Reference proteome</keyword>
<evidence type="ECO:0000256" key="1">
    <source>
        <dbReference type="ARBA" id="ARBA00023015"/>
    </source>
</evidence>
<organism evidence="4 5">
    <name type="scientific">Pseudonocardia ammonioxydans</name>
    <dbReference type="NCBI Taxonomy" id="260086"/>
    <lineage>
        <taxon>Bacteria</taxon>
        <taxon>Bacillati</taxon>
        <taxon>Actinomycetota</taxon>
        <taxon>Actinomycetes</taxon>
        <taxon>Pseudonocardiales</taxon>
        <taxon>Pseudonocardiaceae</taxon>
        <taxon>Pseudonocardia</taxon>
    </lineage>
</organism>
<reference evidence="4 5" key="1">
    <citation type="submission" date="2016-10" db="EMBL/GenBank/DDBJ databases">
        <authorList>
            <person name="de Groot N.N."/>
        </authorList>
    </citation>
    <scope>NUCLEOTIDE SEQUENCE [LARGE SCALE GENOMIC DNA]</scope>
    <source>
        <strain evidence="4 5">CGMCC 4.1877</strain>
    </source>
</reference>
<dbReference type="InterPro" id="IPR005561">
    <property type="entry name" value="ANTAR"/>
</dbReference>
<dbReference type="SMART" id="SM01012">
    <property type="entry name" value="ANTAR"/>
    <property type="match status" value="1"/>
</dbReference>
<feature type="domain" description="ANTAR" evidence="3">
    <location>
        <begin position="138"/>
        <end position="202"/>
    </location>
</feature>
<name>A0A1I5AUB6_PSUAM</name>
<evidence type="ECO:0000259" key="3">
    <source>
        <dbReference type="SMART" id="SM01012"/>
    </source>
</evidence>
<evidence type="ECO:0000313" key="4">
    <source>
        <dbReference type="EMBL" id="SFN66027.1"/>
    </source>
</evidence>
<dbReference type="Pfam" id="PF03861">
    <property type="entry name" value="ANTAR"/>
    <property type="match status" value="1"/>
</dbReference>